<proteinExistence type="predicted"/>
<dbReference type="InterPro" id="IPR008889">
    <property type="entry name" value="VQ"/>
</dbReference>
<protein>
    <recommendedName>
        <fullName evidence="1">VQ domain-containing protein</fullName>
    </recommendedName>
</protein>
<dbReference type="EMBL" id="JBGMDY010000002">
    <property type="protein sequence ID" value="KAL2343379.1"/>
    <property type="molecule type" value="Genomic_DNA"/>
</dbReference>
<reference evidence="2 3" key="1">
    <citation type="submission" date="2024-08" db="EMBL/GenBank/DDBJ databases">
        <title>Insights into the chromosomal genome structure of Flemingia macrophylla.</title>
        <authorList>
            <person name="Ding Y."/>
            <person name="Zhao Y."/>
            <person name="Bi W."/>
            <person name="Wu M."/>
            <person name="Zhao G."/>
            <person name="Gong Y."/>
            <person name="Li W."/>
            <person name="Zhang P."/>
        </authorList>
    </citation>
    <scope>NUCLEOTIDE SEQUENCE [LARGE SCALE GENOMIC DNA]</scope>
    <source>
        <strain evidence="2">DYQJB</strain>
        <tissue evidence="2">Leaf</tissue>
    </source>
</reference>
<feature type="domain" description="VQ" evidence="1">
    <location>
        <begin position="40"/>
        <end position="64"/>
    </location>
</feature>
<evidence type="ECO:0000313" key="2">
    <source>
        <dbReference type="EMBL" id="KAL2343379.1"/>
    </source>
</evidence>
<gene>
    <name evidence="2" type="ORF">Fmac_004664</name>
</gene>
<dbReference type="AlphaFoldDB" id="A0ABD1N5Q9"/>
<keyword evidence="3" id="KW-1185">Reference proteome</keyword>
<dbReference type="PANTHER" id="PTHR34777">
    <property type="entry name" value="VQ MOTIF-CONTAINING PROTEIN 10"/>
    <property type="match status" value="1"/>
</dbReference>
<evidence type="ECO:0000313" key="3">
    <source>
        <dbReference type="Proteomes" id="UP001603857"/>
    </source>
</evidence>
<dbReference type="Pfam" id="PF05678">
    <property type="entry name" value="VQ"/>
    <property type="match status" value="1"/>
</dbReference>
<comment type="caution">
    <text evidence="2">The sequence shown here is derived from an EMBL/GenBank/DDBJ whole genome shotgun (WGS) entry which is preliminary data.</text>
</comment>
<dbReference type="Proteomes" id="UP001603857">
    <property type="component" value="Unassembled WGS sequence"/>
</dbReference>
<name>A0ABD1N5Q9_9FABA</name>
<sequence>MTAPQYKTFTPIPFSTHSKQTLYKTHIMTTSISGPKIVHIQTRYVETDAMNFRDVVQRLTGKNSSTTDTLGVSNYDAVSVSAKPRKEDAIDGKIKNCATSSMLLMNVSFKDFDLLLSDLPPMEDLLML</sequence>
<accession>A0ABD1N5Q9</accession>
<organism evidence="2 3">
    <name type="scientific">Flemingia macrophylla</name>
    <dbReference type="NCBI Taxonomy" id="520843"/>
    <lineage>
        <taxon>Eukaryota</taxon>
        <taxon>Viridiplantae</taxon>
        <taxon>Streptophyta</taxon>
        <taxon>Embryophyta</taxon>
        <taxon>Tracheophyta</taxon>
        <taxon>Spermatophyta</taxon>
        <taxon>Magnoliopsida</taxon>
        <taxon>eudicotyledons</taxon>
        <taxon>Gunneridae</taxon>
        <taxon>Pentapetalae</taxon>
        <taxon>rosids</taxon>
        <taxon>fabids</taxon>
        <taxon>Fabales</taxon>
        <taxon>Fabaceae</taxon>
        <taxon>Papilionoideae</taxon>
        <taxon>50 kb inversion clade</taxon>
        <taxon>NPAAA clade</taxon>
        <taxon>indigoferoid/millettioid clade</taxon>
        <taxon>Phaseoleae</taxon>
        <taxon>Flemingia</taxon>
    </lineage>
</organism>
<dbReference type="InterPro" id="IPR039608">
    <property type="entry name" value="VQ_1/10"/>
</dbReference>
<evidence type="ECO:0000259" key="1">
    <source>
        <dbReference type="Pfam" id="PF05678"/>
    </source>
</evidence>
<dbReference type="PANTHER" id="PTHR34777:SF15">
    <property type="entry name" value="VQ MOTIF PROTEIN"/>
    <property type="match status" value="1"/>
</dbReference>